<feature type="transmembrane region" description="Helical" evidence="1">
    <location>
        <begin position="131"/>
        <end position="152"/>
    </location>
</feature>
<feature type="transmembrane region" description="Helical" evidence="1">
    <location>
        <begin position="88"/>
        <end position="107"/>
    </location>
</feature>
<gene>
    <name evidence="2" type="ORF">Q8852_02070</name>
</gene>
<accession>A0ABY9HBD1</accession>
<sequence length="246" mass="28189">MSFYCTHFAKKYIQRTYVYPFFYALATITAAFISFAVLRILAQIFETRAVYEKINNQIPPIVNPMVTLFYVFTYIFNPVKTSIHVANIWIIITGHVIAATLGGIIWWKLKQKHPEYENAFKNVDKIKARDLTWDGIFVFVTTLATFIIQYIINKQTNNYILSTSYTGMLTLIMLLIASWSGRFSFPTNIYVSWGSFIVALLSKNVKRKTNASYMGFVALVYISSTALISLVYVELPINHSSALFIS</sequence>
<evidence type="ECO:0000313" key="2">
    <source>
        <dbReference type="EMBL" id="WLP85910.1"/>
    </source>
</evidence>
<reference evidence="2" key="1">
    <citation type="submission" date="2023-08" db="EMBL/GenBank/DDBJ databases">
        <title>Complete genome sequence of Mycoplasma seminis 2200.</title>
        <authorList>
            <person name="Spergser J."/>
        </authorList>
    </citation>
    <scope>NUCLEOTIDE SEQUENCE [LARGE SCALE GENOMIC DNA]</scope>
    <source>
        <strain evidence="2">2200</strain>
    </source>
</reference>
<proteinExistence type="predicted"/>
<organism evidence="2 3">
    <name type="scientific">Mycoplasma seminis</name>
    <dbReference type="NCBI Taxonomy" id="512749"/>
    <lineage>
        <taxon>Bacteria</taxon>
        <taxon>Bacillati</taxon>
        <taxon>Mycoplasmatota</taxon>
        <taxon>Mollicutes</taxon>
        <taxon>Mycoplasmataceae</taxon>
        <taxon>Mycoplasma</taxon>
    </lineage>
</organism>
<feature type="transmembrane region" description="Helical" evidence="1">
    <location>
        <begin position="213"/>
        <end position="233"/>
    </location>
</feature>
<evidence type="ECO:0000313" key="3">
    <source>
        <dbReference type="Proteomes" id="UP001237011"/>
    </source>
</evidence>
<name>A0ABY9HBD1_9MOLU</name>
<evidence type="ECO:0000256" key="1">
    <source>
        <dbReference type="SAM" id="Phobius"/>
    </source>
</evidence>
<feature type="transmembrane region" description="Helical" evidence="1">
    <location>
        <begin position="159"/>
        <end position="177"/>
    </location>
</feature>
<keyword evidence="1" id="KW-0812">Transmembrane</keyword>
<keyword evidence="3" id="KW-1185">Reference proteome</keyword>
<feature type="transmembrane region" description="Helical" evidence="1">
    <location>
        <begin position="21"/>
        <end position="45"/>
    </location>
</feature>
<dbReference type="RefSeq" id="WP_305938333.1">
    <property type="nucleotide sequence ID" value="NZ_CP132191.1"/>
</dbReference>
<dbReference type="Proteomes" id="UP001237011">
    <property type="component" value="Chromosome"/>
</dbReference>
<keyword evidence="1" id="KW-1133">Transmembrane helix</keyword>
<keyword evidence="1" id="KW-0472">Membrane</keyword>
<protein>
    <submittedName>
        <fullName evidence="2">Uncharacterized protein</fullName>
    </submittedName>
</protein>
<feature type="transmembrane region" description="Helical" evidence="1">
    <location>
        <begin position="57"/>
        <end position="76"/>
    </location>
</feature>
<feature type="transmembrane region" description="Helical" evidence="1">
    <location>
        <begin position="183"/>
        <end position="201"/>
    </location>
</feature>
<dbReference type="EMBL" id="CP132191">
    <property type="protein sequence ID" value="WLP85910.1"/>
    <property type="molecule type" value="Genomic_DNA"/>
</dbReference>